<dbReference type="EMBL" id="BSXS01008933">
    <property type="protein sequence ID" value="GME94110.1"/>
    <property type="molecule type" value="Genomic_DNA"/>
</dbReference>
<dbReference type="Proteomes" id="UP001165064">
    <property type="component" value="Unassembled WGS sequence"/>
</dbReference>
<reference evidence="1" key="1">
    <citation type="submission" date="2023-04" db="EMBL/GenBank/DDBJ databases">
        <title>Ambrosiozyma monospora NBRC 10751.</title>
        <authorList>
            <person name="Ichikawa N."/>
            <person name="Sato H."/>
            <person name="Tonouchi N."/>
        </authorList>
    </citation>
    <scope>NUCLEOTIDE SEQUENCE</scope>
    <source>
        <strain evidence="1">NBRC 10751</strain>
    </source>
</reference>
<gene>
    <name evidence="1" type="ORF">Amon02_000949100</name>
</gene>
<organism evidence="1 2">
    <name type="scientific">Ambrosiozyma monospora</name>
    <name type="common">Yeast</name>
    <name type="synonym">Endomycopsis monosporus</name>
    <dbReference type="NCBI Taxonomy" id="43982"/>
    <lineage>
        <taxon>Eukaryota</taxon>
        <taxon>Fungi</taxon>
        <taxon>Dikarya</taxon>
        <taxon>Ascomycota</taxon>
        <taxon>Saccharomycotina</taxon>
        <taxon>Pichiomycetes</taxon>
        <taxon>Pichiales</taxon>
        <taxon>Pichiaceae</taxon>
        <taxon>Ambrosiozyma</taxon>
    </lineage>
</organism>
<protein>
    <submittedName>
        <fullName evidence="1">Unnamed protein product</fullName>
    </submittedName>
</protein>
<comment type="caution">
    <text evidence="1">The sequence shown here is derived from an EMBL/GenBank/DDBJ whole genome shotgun (WGS) entry which is preliminary data.</text>
</comment>
<keyword evidence="2" id="KW-1185">Reference proteome</keyword>
<name>A0ACB5TT65_AMBMO</name>
<evidence type="ECO:0000313" key="2">
    <source>
        <dbReference type="Proteomes" id="UP001165064"/>
    </source>
</evidence>
<accession>A0ACB5TT65</accession>
<sequence length="222" mass="23675">MEWWGTHISCPLCRRDLEPALTENVGSSSNASPSIVFYPLALTEVFIPVNWMVIVANPAPEGPRIDDPDVNMPVEGQGFSFGTRAGPDPSVPRSPDYSAFLHPNGNNQAPSTQQNGDNAQNTNNTTSYTMNESSTVTQNASNNNNNNSHTESESASASNLPSSSATMQIHRTGGPTRTNSRVNNGRSHPYSRPSSASGSTSGTSSSQSTLDDIDFPTIDDLD</sequence>
<evidence type="ECO:0000313" key="1">
    <source>
        <dbReference type="EMBL" id="GME94110.1"/>
    </source>
</evidence>
<proteinExistence type="predicted"/>